<name>A0A1F7GKM6_9BACT</name>
<accession>A0A1F7GKM6</accession>
<feature type="transmembrane region" description="Helical" evidence="1">
    <location>
        <begin position="40"/>
        <end position="62"/>
    </location>
</feature>
<keyword evidence="1" id="KW-0472">Membrane</keyword>
<organism evidence="2 3">
    <name type="scientific">Candidatus Roizmanbacteria bacterium RIFCSPHIGHO2_01_FULL_39_8</name>
    <dbReference type="NCBI Taxonomy" id="1802033"/>
    <lineage>
        <taxon>Bacteria</taxon>
        <taxon>Candidatus Roizmaniibacteriota</taxon>
    </lineage>
</organism>
<keyword evidence="1" id="KW-0812">Transmembrane</keyword>
<sequence length="205" mass="22557">MNLKNFFHKAGLDGILAGVSAFLYAYSFLILARTDPVNGALFSGLFLLLTGAFAMKPFIALYHRLKDVEPGYAMYALWASLVGALGMVIHGGYDLANAINPPVTTIPDFANFPSQIDPRGLLSFGALSMGLLVNVWLMKWSKKFPQGLVYIGFVSGFFLVVLYLGRLIVLSPASPLIAYPALLNGFLVGPIWYIWLGWFLWKGKK</sequence>
<evidence type="ECO:0008006" key="4">
    <source>
        <dbReference type="Google" id="ProtNLM"/>
    </source>
</evidence>
<dbReference type="AlphaFoldDB" id="A0A1F7GKM6"/>
<feature type="transmembrane region" description="Helical" evidence="1">
    <location>
        <begin position="181"/>
        <end position="201"/>
    </location>
</feature>
<comment type="caution">
    <text evidence="2">The sequence shown here is derived from an EMBL/GenBank/DDBJ whole genome shotgun (WGS) entry which is preliminary data.</text>
</comment>
<gene>
    <name evidence="2" type="ORF">A2866_01760</name>
</gene>
<evidence type="ECO:0000256" key="1">
    <source>
        <dbReference type="SAM" id="Phobius"/>
    </source>
</evidence>
<proteinExistence type="predicted"/>
<dbReference type="EMBL" id="MFZI01000049">
    <property type="protein sequence ID" value="OGK19415.1"/>
    <property type="molecule type" value="Genomic_DNA"/>
</dbReference>
<keyword evidence="1" id="KW-1133">Transmembrane helix</keyword>
<evidence type="ECO:0000313" key="2">
    <source>
        <dbReference type="EMBL" id="OGK19415.1"/>
    </source>
</evidence>
<feature type="transmembrane region" description="Helical" evidence="1">
    <location>
        <begin position="12"/>
        <end position="34"/>
    </location>
</feature>
<feature type="transmembrane region" description="Helical" evidence="1">
    <location>
        <begin position="149"/>
        <end position="169"/>
    </location>
</feature>
<reference evidence="2 3" key="1">
    <citation type="journal article" date="2016" name="Nat. Commun.">
        <title>Thousands of microbial genomes shed light on interconnected biogeochemical processes in an aquifer system.</title>
        <authorList>
            <person name="Anantharaman K."/>
            <person name="Brown C.T."/>
            <person name="Hug L.A."/>
            <person name="Sharon I."/>
            <person name="Castelle C.J."/>
            <person name="Probst A.J."/>
            <person name="Thomas B.C."/>
            <person name="Singh A."/>
            <person name="Wilkins M.J."/>
            <person name="Karaoz U."/>
            <person name="Brodie E.L."/>
            <person name="Williams K.H."/>
            <person name="Hubbard S.S."/>
            <person name="Banfield J.F."/>
        </authorList>
    </citation>
    <scope>NUCLEOTIDE SEQUENCE [LARGE SCALE GENOMIC DNA]</scope>
</reference>
<evidence type="ECO:0000313" key="3">
    <source>
        <dbReference type="Proteomes" id="UP000177026"/>
    </source>
</evidence>
<feature type="transmembrane region" description="Helical" evidence="1">
    <location>
        <begin position="74"/>
        <end position="93"/>
    </location>
</feature>
<dbReference type="Proteomes" id="UP000177026">
    <property type="component" value="Unassembled WGS sequence"/>
</dbReference>
<protein>
    <recommendedName>
        <fullName evidence="4">DUF4386 domain-containing protein</fullName>
    </recommendedName>
</protein>
<feature type="transmembrane region" description="Helical" evidence="1">
    <location>
        <begin position="120"/>
        <end position="137"/>
    </location>
</feature>